<keyword evidence="1" id="KW-0472">Membrane</keyword>
<dbReference type="InterPro" id="IPR026835">
    <property type="entry name" value="YqcG_C"/>
</dbReference>
<sequence>MSPPIKFRRGVFQDAADGYNGQKEALEAAAKQLKSALSGAGGCAGSDDPGQAFAKTYDPAARSALDGMTMVINATGGMHDLLQQSAFNYKNANQVDPAKEQADRAVPDWMSSTFLSPNVPSVLGGANKDPGWWETLRSYIGGKIWPNADTDRLSQVGTAWENAASAFRSAASAMGPINATMGGQSVPEAGQINTNGSNLVTAVNQIADNMDAVGKAADAYSHAVTQAHDQLNNEVKHLVELALAAIATGVLLAFVTVGVGAAAGVSGSAGAMTLAATRAMTILDALLGAAAGLGGAGAVAAINPGAVGLQGIQELAGASPIAAQYNAVDATGDSGAYDVTKRRVKLRNSTKEEIKQNARDEGLTNADGDFIDPNTGAVIPKDGPFDYGHKPGMEHWRIVEKAREEGWTRQELVEYENNPDLYEIEDPAANRSHAYEVPREK</sequence>
<dbReference type="EMBL" id="FTNT01000008">
    <property type="protein sequence ID" value="SIS11731.1"/>
    <property type="molecule type" value="Genomic_DNA"/>
</dbReference>
<keyword evidence="1" id="KW-1133">Transmembrane helix</keyword>
<proteinExistence type="predicted"/>
<dbReference type="RefSeq" id="WP_143690373.1">
    <property type="nucleotide sequence ID" value="NZ_FTNT01000008.1"/>
</dbReference>
<dbReference type="Proteomes" id="UP000186218">
    <property type="component" value="Unassembled WGS sequence"/>
</dbReference>
<dbReference type="Pfam" id="PF14410">
    <property type="entry name" value="GH-E"/>
    <property type="match status" value="1"/>
</dbReference>
<dbReference type="InterPro" id="IPR057746">
    <property type="entry name" value="CpnT-like_N"/>
</dbReference>
<keyword evidence="5" id="KW-1185">Reference proteome</keyword>
<dbReference type="OrthoDB" id="4504727at2"/>
<evidence type="ECO:0000256" key="1">
    <source>
        <dbReference type="SAM" id="Phobius"/>
    </source>
</evidence>
<dbReference type="STRING" id="1344003.SAMN05445060_2762"/>
<protein>
    <submittedName>
        <fullName evidence="4">HNH/ENDO VII superfamily nuclease with conserved GHE residues</fullName>
    </submittedName>
</protein>
<reference evidence="4 5" key="1">
    <citation type="submission" date="2017-01" db="EMBL/GenBank/DDBJ databases">
        <authorList>
            <person name="Mah S.A."/>
            <person name="Swanson W.J."/>
            <person name="Moy G.W."/>
            <person name="Vacquier V.D."/>
        </authorList>
    </citation>
    <scope>NUCLEOTIDE SEQUENCE [LARGE SCALE GENOMIC DNA]</scope>
    <source>
        <strain evidence="4 5">CPCC 203464</strain>
    </source>
</reference>
<feature type="domain" description="Outer membrane channel protein CpnT-like N-terminal" evidence="3">
    <location>
        <begin position="133"/>
        <end position="255"/>
    </location>
</feature>
<feature type="domain" description="Toxin YqcG C-terminal" evidence="2">
    <location>
        <begin position="367"/>
        <end position="436"/>
    </location>
</feature>
<accession>A0A1N7GGM0</accession>
<organism evidence="4 5">
    <name type="scientific">Williamsia sterculiae</name>
    <dbReference type="NCBI Taxonomy" id="1344003"/>
    <lineage>
        <taxon>Bacteria</taxon>
        <taxon>Bacillati</taxon>
        <taxon>Actinomycetota</taxon>
        <taxon>Actinomycetes</taxon>
        <taxon>Mycobacteriales</taxon>
        <taxon>Nocardiaceae</taxon>
        <taxon>Williamsia</taxon>
    </lineage>
</organism>
<evidence type="ECO:0000313" key="5">
    <source>
        <dbReference type="Proteomes" id="UP000186218"/>
    </source>
</evidence>
<feature type="transmembrane region" description="Helical" evidence="1">
    <location>
        <begin position="241"/>
        <end position="265"/>
    </location>
</feature>
<evidence type="ECO:0000313" key="4">
    <source>
        <dbReference type="EMBL" id="SIS11731.1"/>
    </source>
</evidence>
<name>A0A1N7GGM0_9NOCA</name>
<gene>
    <name evidence="4" type="ORF">SAMN05445060_2762</name>
</gene>
<evidence type="ECO:0000259" key="3">
    <source>
        <dbReference type="Pfam" id="PF25547"/>
    </source>
</evidence>
<dbReference type="Pfam" id="PF25547">
    <property type="entry name" value="WXG100_2"/>
    <property type="match status" value="1"/>
</dbReference>
<dbReference type="AlphaFoldDB" id="A0A1N7GGM0"/>
<feature type="transmembrane region" description="Helical" evidence="1">
    <location>
        <begin position="285"/>
        <end position="302"/>
    </location>
</feature>
<keyword evidence="1" id="KW-0812">Transmembrane</keyword>
<evidence type="ECO:0000259" key="2">
    <source>
        <dbReference type="Pfam" id="PF14410"/>
    </source>
</evidence>